<dbReference type="InterPro" id="IPR050138">
    <property type="entry name" value="DHOase/Allantoinase_Hydrolase"/>
</dbReference>
<dbReference type="RefSeq" id="WP_041504670.1">
    <property type="nucleotide sequence ID" value="NZ_JPIU01000014.1"/>
</dbReference>
<dbReference type="Proteomes" id="UP000031980">
    <property type="component" value="Unassembled WGS sequence"/>
</dbReference>
<dbReference type="InterPro" id="IPR011059">
    <property type="entry name" value="Metal-dep_hydrolase_composite"/>
</dbReference>
<dbReference type="SUPFAM" id="SSF51338">
    <property type="entry name" value="Composite domain of metallo-dependent hydrolases"/>
    <property type="match status" value="1"/>
</dbReference>
<dbReference type="PANTHER" id="PTHR43668:SF4">
    <property type="entry name" value="ALLANTOINASE"/>
    <property type="match status" value="1"/>
</dbReference>
<dbReference type="GO" id="GO:0005737">
    <property type="term" value="C:cytoplasm"/>
    <property type="evidence" value="ECO:0007669"/>
    <property type="project" value="TreeGrafter"/>
</dbReference>
<evidence type="ECO:0000313" key="7">
    <source>
        <dbReference type="EMBL" id="KIO47532.1"/>
    </source>
</evidence>
<dbReference type="CDD" id="cd01318">
    <property type="entry name" value="DHOase_IIb"/>
    <property type="match status" value="1"/>
</dbReference>
<dbReference type="Pfam" id="PF01979">
    <property type="entry name" value="Amidohydro_1"/>
    <property type="match status" value="1"/>
</dbReference>
<dbReference type="InterPro" id="IPR002195">
    <property type="entry name" value="Dihydroorotase_CS"/>
</dbReference>
<evidence type="ECO:0000256" key="2">
    <source>
        <dbReference type="ARBA" id="ARBA00002368"/>
    </source>
</evidence>
<dbReference type="GO" id="GO:0006145">
    <property type="term" value="P:purine nucleobase catabolic process"/>
    <property type="evidence" value="ECO:0007669"/>
    <property type="project" value="TreeGrafter"/>
</dbReference>
<comment type="caution">
    <text evidence="7">The sequence shown here is derived from an EMBL/GenBank/DDBJ whole genome shotgun (WGS) entry which is preliminary data.</text>
</comment>
<comment type="similarity">
    <text evidence="3">Belongs to the metallo-dependent hydrolases superfamily. DHOase family. Class I DHOase subfamily.</text>
</comment>
<dbReference type="PANTHER" id="PTHR43668">
    <property type="entry name" value="ALLANTOINASE"/>
    <property type="match status" value="1"/>
</dbReference>
<evidence type="ECO:0000313" key="8">
    <source>
        <dbReference type="Proteomes" id="UP000031980"/>
    </source>
</evidence>
<sequence>MKTLIQNGTLVNEGRVFQADILIDNDTIETIEEKGIASLSDDVQIIDAEGKYVIPGVIDDQVHFREPGLTRKGDIGEGSRAAAAGGVTSFMDMPNVIPPTTTNELLKEKQHIARRNSLVNYSFYIGATLDNIEEIKKVDPKTTCGIKIFMGSSTGNMLVDNIEVLEKIFAESPLLIATHCEDTPTINRNLELYKQRYGEDIPPACHPLIRSRECCYISSSLAARLARKHHSRLHILHLSTKEELELLDQGSRKEKRITGEVCIHHLWFNDEAYSSKGNRVKWNPAIKTEADRQALLRALNSNRLDIIATDHAPHLPEEKNGVYTKAASGGPMVQHSLPVMLQLMENGEITIENIVDKMCHAPADIFRIQQRGYLREGYKADIVIVEKNPWTVTKENLLYKCGWSPLEGTTLSYRINTTIVNGHTVYQEGKFDETHRGELLTFEG</sequence>
<dbReference type="GO" id="GO:0004038">
    <property type="term" value="F:allantoinase activity"/>
    <property type="evidence" value="ECO:0007669"/>
    <property type="project" value="TreeGrafter"/>
</dbReference>
<feature type="domain" description="Amidohydrolase-related" evidence="6">
    <location>
        <begin position="52"/>
        <end position="425"/>
    </location>
</feature>
<dbReference type="EC" id="3.5.2.3" evidence="7"/>
<name>A0A0C3NMQ8_9PORP</name>
<dbReference type="PROSITE" id="PS00483">
    <property type="entry name" value="DIHYDROOROTASE_2"/>
    <property type="match status" value="1"/>
</dbReference>
<evidence type="ECO:0000259" key="6">
    <source>
        <dbReference type="Pfam" id="PF01979"/>
    </source>
</evidence>
<evidence type="ECO:0000256" key="1">
    <source>
        <dbReference type="ARBA" id="ARBA00001947"/>
    </source>
</evidence>
<dbReference type="AlphaFoldDB" id="A0A0C3NMQ8"/>
<proteinExistence type="inferred from homology"/>
<comment type="cofactor">
    <cofactor evidence="1">
        <name>Zn(2+)</name>
        <dbReference type="ChEBI" id="CHEBI:29105"/>
    </cofactor>
</comment>
<dbReference type="InterPro" id="IPR032466">
    <property type="entry name" value="Metal_Hydrolase"/>
</dbReference>
<accession>A0A0C3NMQ8</accession>
<dbReference type="GO" id="GO:0046872">
    <property type="term" value="F:metal ion binding"/>
    <property type="evidence" value="ECO:0007669"/>
    <property type="project" value="UniProtKB-KW"/>
</dbReference>
<dbReference type="GO" id="GO:0004151">
    <property type="term" value="F:dihydroorotase activity"/>
    <property type="evidence" value="ECO:0007669"/>
    <property type="project" value="UniProtKB-EC"/>
</dbReference>
<comment type="function">
    <text evidence="2">Catalyzes the reversible cyclization of carbamoyl aspartate to dihydroorotate.</text>
</comment>
<dbReference type="Gene3D" id="3.20.20.140">
    <property type="entry name" value="Metal-dependent hydrolases"/>
    <property type="match status" value="1"/>
</dbReference>
<evidence type="ECO:0000256" key="5">
    <source>
        <dbReference type="ARBA" id="ARBA00022801"/>
    </source>
</evidence>
<reference evidence="7 8" key="1">
    <citation type="submission" date="2014-07" db="EMBL/GenBank/DDBJ databases">
        <title>Porphyromonadaceae bacterium OUH 308042 = ATCC BAA-2681 = DSM 28342 draft genome.</title>
        <authorList>
            <person name="Sydenham T.V."/>
            <person name="Hasman H."/>
            <person name="Justensen U.S."/>
        </authorList>
    </citation>
    <scope>NUCLEOTIDE SEQUENCE [LARGE SCALE GENOMIC DNA]</scope>
    <source>
        <strain evidence="7 8">OUH 308042</strain>
    </source>
</reference>
<keyword evidence="5 7" id="KW-0378">Hydrolase</keyword>
<organism evidence="7 8">
    <name type="scientific">Sanguibacteroides justesenii</name>
    <dbReference type="NCBI Taxonomy" id="1547597"/>
    <lineage>
        <taxon>Bacteria</taxon>
        <taxon>Pseudomonadati</taxon>
        <taxon>Bacteroidota</taxon>
        <taxon>Bacteroidia</taxon>
        <taxon>Bacteroidales</taxon>
        <taxon>Porphyromonadaceae</taxon>
        <taxon>Sanguibacteroides</taxon>
    </lineage>
</organism>
<gene>
    <name evidence="7" type="ORF">BA92_00515</name>
</gene>
<dbReference type="EMBL" id="JPIU01000014">
    <property type="protein sequence ID" value="KIO47532.1"/>
    <property type="molecule type" value="Genomic_DNA"/>
</dbReference>
<evidence type="ECO:0000256" key="4">
    <source>
        <dbReference type="ARBA" id="ARBA00022723"/>
    </source>
</evidence>
<dbReference type="Gene3D" id="2.30.40.10">
    <property type="entry name" value="Urease, subunit C, domain 1"/>
    <property type="match status" value="1"/>
</dbReference>
<protein>
    <submittedName>
        <fullName evidence="7">Dihydroorotase</fullName>
        <ecNumber evidence="7">3.5.2.3</ecNumber>
    </submittedName>
</protein>
<dbReference type="NCBIfam" id="TIGR00857">
    <property type="entry name" value="pyrC_multi"/>
    <property type="match status" value="1"/>
</dbReference>
<keyword evidence="4" id="KW-0479">Metal-binding</keyword>
<dbReference type="NCBIfam" id="NF006688">
    <property type="entry name" value="PRK09236.1"/>
    <property type="match status" value="1"/>
</dbReference>
<dbReference type="InterPro" id="IPR006680">
    <property type="entry name" value="Amidohydro-rel"/>
</dbReference>
<dbReference type="SUPFAM" id="SSF51556">
    <property type="entry name" value="Metallo-dependent hydrolases"/>
    <property type="match status" value="1"/>
</dbReference>
<evidence type="ECO:0000256" key="3">
    <source>
        <dbReference type="ARBA" id="ARBA00010286"/>
    </source>
</evidence>
<keyword evidence="8" id="KW-1185">Reference proteome</keyword>